<accession>A0A5C4T1R2</accession>
<feature type="domain" description="SLH" evidence="2">
    <location>
        <begin position="77"/>
        <end position="140"/>
    </location>
</feature>
<evidence type="ECO:0000259" key="2">
    <source>
        <dbReference type="PROSITE" id="PS51272"/>
    </source>
</evidence>
<keyword evidence="4" id="KW-1185">Reference proteome</keyword>
<protein>
    <submittedName>
        <fullName evidence="3">S-layer homology domain-containing protein</fullName>
    </submittedName>
</protein>
<dbReference type="Gene3D" id="2.50.20.20">
    <property type="match status" value="1"/>
</dbReference>
<proteinExistence type="predicted"/>
<name>A0A5C4T1R2_9BACL</name>
<evidence type="ECO:0000313" key="3">
    <source>
        <dbReference type="EMBL" id="TNJ62755.1"/>
    </source>
</evidence>
<dbReference type="PROSITE" id="PS51272">
    <property type="entry name" value="SLH"/>
    <property type="match status" value="1"/>
</dbReference>
<dbReference type="Proteomes" id="UP000307943">
    <property type="component" value="Unassembled WGS sequence"/>
</dbReference>
<dbReference type="InterPro" id="IPR001119">
    <property type="entry name" value="SLH_dom"/>
</dbReference>
<dbReference type="EMBL" id="VDCQ01000054">
    <property type="protein sequence ID" value="TNJ62755.1"/>
    <property type="molecule type" value="Genomic_DNA"/>
</dbReference>
<evidence type="ECO:0000256" key="1">
    <source>
        <dbReference type="SAM" id="SignalP"/>
    </source>
</evidence>
<feature type="chain" id="PRO_5039246346" evidence="1">
    <location>
        <begin position="48"/>
        <end position="444"/>
    </location>
</feature>
<feature type="signal peptide" evidence="1">
    <location>
        <begin position="1"/>
        <end position="47"/>
    </location>
</feature>
<dbReference type="InterPro" id="IPR046720">
    <property type="entry name" value="DUF6612"/>
</dbReference>
<dbReference type="AlphaFoldDB" id="A0A5C4T1R2"/>
<dbReference type="Pfam" id="PF00395">
    <property type="entry name" value="SLH"/>
    <property type="match status" value="1"/>
</dbReference>
<keyword evidence="1" id="KW-0732">Signal</keyword>
<organism evidence="3 4">
    <name type="scientific">Paenibacillus hemerocallicola</name>
    <dbReference type="NCBI Taxonomy" id="1172614"/>
    <lineage>
        <taxon>Bacteria</taxon>
        <taxon>Bacillati</taxon>
        <taxon>Bacillota</taxon>
        <taxon>Bacilli</taxon>
        <taxon>Bacillales</taxon>
        <taxon>Paenibacillaceae</taxon>
        <taxon>Paenibacillus</taxon>
    </lineage>
</organism>
<gene>
    <name evidence="3" type="ORF">FE784_29375</name>
</gene>
<comment type="caution">
    <text evidence="3">The sequence shown here is derived from an EMBL/GenBank/DDBJ whole genome shotgun (WGS) entry which is preliminary data.</text>
</comment>
<sequence length="444" mass="48279">MDRRDPAVFADRAGYITGMGETGMKKPLTMASAALLALSISAASVSAADVSTETPVTRGQFIQQVADYLQLSPQNGGAPLPLDISAQSPYAGPVQALIERQIIDGYPDGTFRPDQPITGPEAGYILARFLGFEDASALERLEQKFDIRFDSEAVVLPDAAQQAIRASLASDSKIREWLKQSSVKQAELKSFKVDMDQNMKIRLAPGRAETAGMETTVRSASLFDLAKGMHISMSMAVPGESKPMEMEQYILPGGSYMRLPGAETGEGTWVNTTKQMPFTFEQLIQLQKDSVSLNQSLMNNSFFYRDLGTEQLDGRTMKKIEINGKLHDFKQILSALGSAMNDPSMVQSLTESSDLQNLSLSMNGTMWVDEATQLTAKMETTMSIRYDASETMPLEGMDMIITAVYKNLNEPVEIVLPEAAKNAPEVAAKMPAIEAEPAAASASQ</sequence>
<dbReference type="Pfam" id="PF20316">
    <property type="entry name" value="DUF6612"/>
    <property type="match status" value="1"/>
</dbReference>
<evidence type="ECO:0000313" key="4">
    <source>
        <dbReference type="Proteomes" id="UP000307943"/>
    </source>
</evidence>
<reference evidence="3 4" key="1">
    <citation type="submission" date="2019-05" db="EMBL/GenBank/DDBJ databases">
        <title>We sequenced the genome of Paenibacillus hemerocallicola KCTC 33185 for further insight into its adaptation and study the phylogeny of Paenibacillus.</title>
        <authorList>
            <person name="Narsing Rao M.P."/>
        </authorList>
    </citation>
    <scope>NUCLEOTIDE SEQUENCE [LARGE SCALE GENOMIC DNA]</scope>
    <source>
        <strain evidence="3 4">KCTC 33185</strain>
    </source>
</reference>
<dbReference type="OrthoDB" id="1957331at2"/>